<protein>
    <submittedName>
        <fullName evidence="2">Uncharacterized protein</fullName>
    </submittedName>
</protein>
<gene>
    <name evidence="2" type="ORF">ACH49W_23085</name>
</gene>
<keyword evidence="1" id="KW-0812">Transmembrane</keyword>
<dbReference type="EMBL" id="JBIRYO010000016">
    <property type="protein sequence ID" value="MFI2476273.1"/>
    <property type="molecule type" value="Genomic_DNA"/>
</dbReference>
<keyword evidence="1" id="KW-0472">Membrane</keyword>
<dbReference type="RefSeq" id="WP_397093619.1">
    <property type="nucleotide sequence ID" value="NZ_JBIRYO010000016.1"/>
</dbReference>
<feature type="transmembrane region" description="Helical" evidence="1">
    <location>
        <begin position="127"/>
        <end position="148"/>
    </location>
</feature>
<evidence type="ECO:0000256" key="1">
    <source>
        <dbReference type="SAM" id="Phobius"/>
    </source>
</evidence>
<evidence type="ECO:0000313" key="3">
    <source>
        <dbReference type="Proteomes" id="UP001611415"/>
    </source>
</evidence>
<keyword evidence="1" id="KW-1133">Transmembrane helix</keyword>
<organism evidence="2 3">
    <name type="scientific">Nocardia xishanensis</name>
    <dbReference type="NCBI Taxonomy" id="238964"/>
    <lineage>
        <taxon>Bacteria</taxon>
        <taxon>Bacillati</taxon>
        <taxon>Actinomycetota</taxon>
        <taxon>Actinomycetes</taxon>
        <taxon>Mycobacteriales</taxon>
        <taxon>Nocardiaceae</taxon>
        <taxon>Nocardia</taxon>
    </lineage>
</organism>
<comment type="caution">
    <text evidence="2">The sequence shown here is derived from an EMBL/GenBank/DDBJ whole genome shotgun (WGS) entry which is preliminary data.</text>
</comment>
<dbReference type="Proteomes" id="UP001611415">
    <property type="component" value="Unassembled WGS sequence"/>
</dbReference>
<keyword evidence="3" id="KW-1185">Reference proteome</keyword>
<reference evidence="2 3" key="1">
    <citation type="submission" date="2024-10" db="EMBL/GenBank/DDBJ databases">
        <title>The Natural Products Discovery Center: Release of the First 8490 Sequenced Strains for Exploring Actinobacteria Biosynthetic Diversity.</title>
        <authorList>
            <person name="Kalkreuter E."/>
            <person name="Kautsar S.A."/>
            <person name="Yang D."/>
            <person name="Bader C.D."/>
            <person name="Teijaro C.N."/>
            <person name="Fluegel L."/>
            <person name="Davis C.M."/>
            <person name="Simpson J.R."/>
            <person name="Lauterbach L."/>
            <person name="Steele A.D."/>
            <person name="Gui C."/>
            <person name="Meng S."/>
            <person name="Li G."/>
            <person name="Viehrig K."/>
            <person name="Ye F."/>
            <person name="Su P."/>
            <person name="Kiefer A.F."/>
            <person name="Nichols A."/>
            <person name="Cepeda A.J."/>
            <person name="Yan W."/>
            <person name="Fan B."/>
            <person name="Jiang Y."/>
            <person name="Adhikari A."/>
            <person name="Zheng C.-J."/>
            <person name="Schuster L."/>
            <person name="Cowan T.M."/>
            <person name="Smanski M.J."/>
            <person name="Chevrette M.G."/>
            <person name="De Carvalho L.P.S."/>
            <person name="Shen B."/>
        </authorList>
    </citation>
    <scope>NUCLEOTIDE SEQUENCE [LARGE SCALE GENOMIC DNA]</scope>
    <source>
        <strain evidence="2 3">NPDC019275</strain>
    </source>
</reference>
<evidence type="ECO:0000313" key="2">
    <source>
        <dbReference type="EMBL" id="MFI2476273.1"/>
    </source>
</evidence>
<sequence length="157" mass="16931">MIAVGMIAAPSEMHIAPWREVLDGVPGIEFRIGRMPGAADGCDAVIVPSYLALDRYGGHPSSDAQIVENRRVDGLPDLIVVTPAYGPVVGNVDSRALEESIYDIFISCLNAAEDFNRIGDGRSIERLLVHVVALGLEAVAATVIAMAFRRAWCEFDH</sequence>
<name>A0ABW7X593_9NOCA</name>
<proteinExistence type="predicted"/>
<accession>A0ABW7X593</accession>